<evidence type="ECO:0000313" key="1">
    <source>
        <dbReference type="EMBL" id="MFC7581829.1"/>
    </source>
</evidence>
<keyword evidence="2" id="KW-1185">Reference proteome</keyword>
<dbReference type="InterPro" id="IPR000801">
    <property type="entry name" value="Esterase-like"/>
</dbReference>
<protein>
    <submittedName>
        <fullName evidence="1">Alpha/beta hydrolase</fullName>
    </submittedName>
</protein>
<proteinExistence type="predicted"/>
<dbReference type="InterPro" id="IPR050583">
    <property type="entry name" value="Mycobacterial_A85_antigen"/>
</dbReference>
<dbReference type="Gene3D" id="3.40.50.1820">
    <property type="entry name" value="alpha/beta hydrolase"/>
    <property type="match status" value="1"/>
</dbReference>
<dbReference type="Pfam" id="PF00756">
    <property type="entry name" value="Esterase"/>
    <property type="match status" value="1"/>
</dbReference>
<name>A0ABW2SPR5_9ACTO</name>
<dbReference type="InterPro" id="IPR029058">
    <property type="entry name" value="AB_hydrolase_fold"/>
</dbReference>
<sequence>MAVLDVRFYSEALQVSTAMTVILPQRPRTQIGLGSPGGPASAPSGPAGDPPVLYLLHGLGDDESVWLRYTTIERCATQRGLAVVMPRGGRSFYQDEVHGAPYWAFLSQELPEIVHGFFHVSTRREDTFVAGLSMGGYGAMRWALTEPGRFAAAASLSGALDLAARAGAAPSPAPGDEGVPAAGDPDAAFLAFAPDVRDRVFGGRFEPGGDNDLIALLAGADGPGLPALWVSCGRRDALLAHSQRFVEAARAAGADPHAEYPDGTHEWGLWEAQIHRVVDWLPLR</sequence>
<dbReference type="PANTHER" id="PTHR48098">
    <property type="entry name" value="ENTEROCHELIN ESTERASE-RELATED"/>
    <property type="match status" value="1"/>
</dbReference>
<gene>
    <name evidence="1" type="ORF">ACFQWG_11550</name>
</gene>
<dbReference type="Proteomes" id="UP001596527">
    <property type="component" value="Unassembled WGS sequence"/>
</dbReference>
<dbReference type="RefSeq" id="WP_380975471.1">
    <property type="nucleotide sequence ID" value="NZ_JBHTEF010000001.1"/>
</dbReference>
<organism evidence="1 2">
    <name type="scientific">Schaalia naturae</name>
    <dbReference type="NCBI Taxonomy" id="635203"/>
    <lineage>
        <taxon>Bacteria</taxon>
        <taxon>Bacillati</taxon>
        <taxon>Actinomycetota</taxon>
        <taxon>Actinomycetes</taxon>
        <taxon>Actinomycetales</taxon>
        <taxon>Actinomycetaceae</taxon>
        <taxon>Schaalia</taxon>
    </lineage>
</organism>
<comment type="caution">
    <text evidence="1">The sequence shown here is derived from an EMBL/GenBank/DDBJ whole genome shotgun (WGS) entry which is preliminary data.</text>
</comment>
<evidence type="ECO:0000313" key="2">
    <source>
        <dbReference type="Proteomes" id="UP001596527"/>
    </source>
</evidence>
<reference evidence="2" key="1">
    <citation type="journal article" date="2019" name="Int. J. Syst. Evol. Microbiol.">
        <title>The Global Catalogue of Microorganisms (GCM) 10K type strain sequencing project: providing services to taxonomists for standard genome sequencing and annotation.</title>
        <authorList>
            <consortium name="The Broad Institute Genomics Platform"/>
            <consortium name="The Broad Institute Genome Sequencing Center for Infectious Disease"/>
            <person name="Wu L."/>
            <person name="Ma J."/>
        </authorList>
    </citation>
    <scope>NUCLEOTIDE SEQUENCE [LARGE SCALE GENOMIC DNA]</scope>
    <source>
        <strain evidence="2">CCUG 56698</strain>
    </source>
</reference>
<keyword evidence="1" id="KW-0378">Hydrolase</keyword>
<dbReference type="PANTHER" id="PTHR48098:SF1">
    <property type="entry name" value="DIACYLGLYCEROL ACYLTRANSFERASE_MYCOLYLTRANSFERASE AG85A"/>
    <property type="match status" value="1"/>
</dbReference>
<dbReference type="SUPFAM" id="SSF53474">
    <property type="entry name" value="alpha/beta-Hydrolases"/>
    <property type="match status" value="1"/>
</dbReference>
<dbReference type="GO" id="GO:0016787">
    <property type="term" value="F:hydrolase activity"/>
    <property type="evidence" value="ECO:0007669"/>
    <property type="project" value="UniProtKB-KW"/>
</dbReference>
<accession>A0ABW2SPR5</accession>
<dbReference type="EMBL" id="JBHTEF010000001">
    <property type="protein sequence ID" value="MFC7581829.1"/>
    <property type="molecule type" value="Genomic_DNA"/>
</dbReference>